<dbReference type="InterPro" id="IPR040079">
    <property type="entry name" value="Glutathione_S-Trfase"/>
</dbReference>
<dbReference type="CDD" id="cd03190">
    <property type="entry name" value="GST_C_Omega_like"/>
    <property type="match status" value="1"/>
</dbReference>
<dbReference type="PROSITE" id="PS50405">
    <property type="entry name" value="GST_CTER"/>
    <property type="match status" value="1"/>
</dbReference>
<dbReference type="GO" id="GO:0005737">
    <property type="term" value="C:cytoplasm"/>
    <property type="evidence" value="ECO:0007669"/>
    <property type="project" value="TreeGrafter"/>
</dbReference>
<dbReference type="AlphaFoldDB" id="A0A1U7JF77"/>
<dbReference type="RefSeq" id="WP_028481068.1">
    <property type="nucleotide sequence ID" value="NZ_LVVZ01000019.1"/>
</dbReference>
<dbReference type="InterPro" id="IPR016639">
    <property type="entry name" value="GST_Omega/GSH"/>
</dbReference>
<evidence type="ECO:0000259" key="4">
    <source>
        <dbReference type="PROSITE" id="PS50405"/>
    </source>
</evidence>
<evidence type="ECO:0000256" key="1">
    <source>
        <dbReference type="PIRSR" id="PIRSR015753-1"/>
    </source>
</evidence>
<dbReference type="InterPro" id="IPR036282">
    <property type="entry name" value="Glutathione-S-Trfase_C_sf"/>
</dbReference>
<dbReference type="EMBL" id="LVVZ01000019">
    <property type="protein sequence ID" value="OKL43393.1"/>
    <property type="molecule type" value="Genomic_DNA"/>
</dbReference>
<dbReference type="SFLD" id="SFLDG01148">
    <property type="entry name" value="Xi_(cytGST)"/>
    <property type="match status" value="1"/>
</dbReference>
<dbReference type="InterPro" id="IPR004045">
    <property type="entry name" value="Glutathione_S-Trfase_N"/>
</dbReference>
<protein>
    <submittedName>
        <fullName evidence="5">Glutathione-dependent reductase</fullName>
    </submittedName>
</protein>
<dbReference type="Pfam" id="PF13409">
    <property type="entry name" value="GST_N_2"/>
    <property type="match status" value="1"/>
</dbReference>
<name>A0A1U7JF77_9HYPH</name>
<dbReference type="SFLD" id="SFLDS00019">
    <property type="entry name" value="Glutathione_Transferase_(cytos"/>
    <property type="match status" value="1"/>
</dbReference>
<dbReference type="PANTHER" id="PTHR32419">
    <property type="entry name" value="GLUTATHIONYL-HYDROQUINONE REDUCTASE"/>
    <property type="match status" value="1"/>
</dbReference>
<evidence type="ECO:0000256" key="3">
    <source>
        <dbReference type="PIRSR" id="PIRSR015753-3"/>
    </source>
</evidence>
<dbReference type="SUPFAM" id="SSF47616">
    <property type="entry name" value="GST C-terminal domain-like"/>
    <property type="match status" value="1"/>
</dbReference>
<dbReference type="Gene3D" id="1.20.1050.10">
    <property type="match status" value="1"/>
</dbReference>
<evidence type="ECO:0000313" key="5">
    <source>
        <dbReference type="EMBL" id="OKL43393.1"/>
    </source>
</evidence>
<dbReference type="PIRSF" id="PIRSF015753">
    <property type="entry name" value="GST"/>
    <property type="match status" value="1"/>
</dbReference>
<feature type="active site" description="Nucleophile" evidence="1">
    <location>
        <position position="57"/>
    </location>
</feature>
<feature type="domain" description="GST C-terminal" evidence="4">
    <location>
        <begin position="162"/>
        <end position="299"/>
    </location>
</feature>
<dbReference type="PANTHER" id="PTHR32419:SF6">
    <property type="entry name" value="GLUTATHIONE S-TRANSFERASE OMEGA-LIKE 1-RELATED"/>
    <property type="match status" value="1"/>
</dbReference>
<organism evidence="5 6">
    <name type="scientific">Pseudovibrio exalbescens</name>
    <dbReference type="NCBI Taxonomy" id="197461"/>
    <lineage>
        <taxon>Bacteria</taxon>
        <taxon>Pseudomonadati</taxon>
        <taxon>Pseudomonadota</taxon>
        <taxon>Alphaproteobacteria</taxon>
        <taxon>Hyphomicrobiales</taxon>
        <taxon>Stappiaceae</taxon>
        <taxon>Pseudovibrio</taxon>
    </lineage>
</organism>
<dbReference type="SUPFAM" id="SSF52833">
    <property type="entry name" value="Thioredoxin-like"/>
    <property type="match status" value="1"/>
</dbReference>
<feature type="binding site" evidence="2">
    <location>
        <position position="90"/>
    </location>
    <ligand>
        <name>glutathione</name>
        <dbReference type="ChEBI" id="CHEBI:57925"/>
    </ligand>
</feature>
<sequence>MGQLVNGKWQHGEVGTASKDGTFQRAESVCRNWIKANGSTQFLPEVGRYHLYVADACPWAHRTRLFRCLKNLEGAISLSTVDPYMGQNGWWFSGDSDTDPDPLYGADYLHEIYTRSDATYTGRVTVPVLWDKQRECIVSNESAEIIRMLNSEFVGTAGNSIDFYPKALQNEIEQLNTLIYECVNNGVYRCGFARTQEAYDNAVAGVFECLDQLEGRLGNQRFLCGNTLTEADWRLFVTLVRFDAVYVNLFRTNLRRIADYPALSGYLRDLYQWEGVAETVHMPNVKAHYFKSLTSINPFGIIAKGPANLDLGAPHDRTRWTAEITYF</sequence>
<feature type="site" description="Lowers pKa of active site Cys" evidence="3">
    <location>
        <position position="289"/>
    </location>
</feature>
<proteinExistence type="predicted"/>
<dbReference type="InterPro" id="IPR010987">
    <property type="entry name" value="Glutathione-S-Trfase_C-like"/>
</dbReference>
<dbReference type="Pfam" id="PF13410">
    <property type="entry name" value="GST_C_2"/>
    <property type="match status" value="1"/>
</dbReference>
<dbReference type="STRING" id="197461.A3843_12075"/>
<dbReference type="InterPro" id="IPR036249">
    <property type="entry name" value="Thioredoxin-like_sf"/>
</dbReference>
<dbReference type="GO" id="GO:0004364">
    <property type="term" value="F:glutathione transferase activity"/>
    <property type="evidence" value="ECO:0007669"/>
    <property type="project" value="InterPro"/>
</dbReference>
<feature type="binding site" evidence="2">
    <location>
        <begin position="123"/>
        <end position="126"/>
    </location>
    <ligand>
        <name>glutathione</name>
        <dbReference type="ChEBI" id="CHEBI:57925"/>
    </ligand>
</feature>
<dbReference type="Proteomes" id="UP000185783">
    <property type="component" value="Unassembled WGS sequence"/>
</dbReference>
<feature type="binding site" evidence="2">
    <location>
        <begin position="141"/>
        <end position="142"/>
    </location>
    <ligand>
        <name>glutathione</name>
        <dbReference type="ChEBI" id="CHEBI:57925"/>
    </ligand>
</feature>
<dbReference type="Gene3D" id="3.40.30.10">
    <property type="entry name" value="Glutaredoxin"/>
    <property type="match status" value="1"/>
</dbReference>
<reference evidence="5 6" key="1">
    <citation type="submission" date="2016-03" db="EMBL/GenBank/DDBJ databases">
        <title>Genome sequence of Nesiotobacter sp. nov., a moderately halophilic alphaproteobacterium isolated from the Yellow Sea, China.</title>
        <authorList>
            <person name="Zhang G."/>
            <person name="Zhang R."/>
        </authorList>
    </citation>
    <scope>NUCLEOTIDE SEQUENCE [LARGE SCALE GENOMIC DNA]</scope>
    <source>
        <strain evidence="5 6">WB1-6</strain>
    </source>
</reference>
<keyword evidence="6" id="KW-1185">Reference proteome</keyword>
<dbReference type="SFLD" id="SFLDG01206">
    <property type="entry name" value="Xi.1"/>
    <property type="match status" value="1"/>
</dbReference>
<feature type="active site" description="Proton donor/acceptor" evidence="1">
    <location>
        <position position="188"/>
    </location>
</feature>
<dbReference type="InterPro" id="IPR047047">
    <property type="entry name" value="GST_Omega-like_C"/>
</dbReference>
<accession>A0A1U7JF77</accession>
<comment type="caution">
    <text evidence="5">The sequence shown here is derived from an EMBL/GenBank/DDBJ whole genome shotgun (WGS) entry which is preliminary data.</text>
</comment>
<evidence type="ECO:0000256" key="2">
    <source>
        <dbReference type="PIRSR" id="PIRSR015753-2"/>
    </source>
</evidence>
<evidence type="ECO:0000313" key="6">
    <source>
        <dbReference type="Proteomes" id="UP000185783"/>
    </source>
</evidence>
<gene>
    <name evidence="5" type="ORF">A3843_12075</name>
</gene>
<feature type="site" description="Lowers pKa of active site Cys" evidence="3">
    <location>
        <position position="246"/>
    </location>
</feature>